<dbReference type="Proteomes" id="UP001501081">
    <property type="component" value="Unassembled WGS sequence"/>
</dbReference>
<organism evidence="1 2">
    <name type="scientific">Pedobacter ginsengiterrae</name>
    <dbReference type="NCBI Taxonomy" id="871696"/>
    <lineage>
        <taxon>Bacteria</taxon>
        <taxon>Pseudomonadati</taxon>
        <taxon>Bacteroidota</taxon>
        <taxon>Sphingobacteriia</taxon>
        <taxon>Sphingobacteriales</taxon>
        <taxon>Sphingobacteriaceae</taxon>
        <taxon>Pedobacter</taxon>
    </lineage>
</organism>
<comment type="caution">
    <text evidence="1">The sequence shown here is derived from an EMBL/GenBank/DDBJ whole genome shotgun (WGS) entry which is preliminary data.</text>
</comment>
<name>A0ABP7QMC3_9SPHI</name>
<proteinExistence type="predicted"/>
<reference evidence="2" key="1">
    <citation type="journal article" date="2019" name="Int. J. Syst. Evol. Microbiol.">
        <title>The Global Catalogue of Microorganisms (GCM) 10K type strain sequencing project: providing services to taxonomists for standard genome sequencing and annotation.</title>
        <authorList>
            <consortium name="The Broad Institute Genomics Platform"/>
            <consortium name="The Broad Institute Genome Sequencing Center for Infectious Disease"/>
            <person name="Wu L."/>
            <person name="Ma J."/>
        </authorList>
    </citation>
    <scope>NUCLEOTIDE SEQUENCE [LARGE SCALE GENOMIC DNA]</scope>
    <source>
        <strain evidence="2">JCM 17338</strain>
    </source>
</reference>
<gene>
    <name evidence="1" type="ORF">GCM10022246_40420</name>
</gene>
<protein>
    <submittedName>
        <fullName evidence="1">Uncharacterized protein</fullName>
    </submittedName>
</protein>
<keyword evidence="2" id="KW-1185">Reference proteome</keyword>
<evidence type="ECO:0000313" key="2">
    <source>
        <dbReference type="Proteomes" id="UP001501081"/>
    </source>
</evidence>
<evidence type="ECO:0000313" key="1">
    <source>
        <dbReference type="EMBL" id="GAA3984592.1"/>
    </source>
</evidence>
<dbReference type="EMBL" id="BAABAK010000021">
    <property type="protein sequence ID" value="GAA3984592.1"/>
    <property type="molecule type" value="Genomic_DNA"/>
</dbReference>
<sequence length="52" mass="6233">MSKVKDFKNIISIDDTVEIFKRNGLIFNREQVREILEFMDKIAKLVVEEYVK</sequence>
<accession>A0ABP7QMC3</accession>